<proteinExistence type="predicted"/>
<dbReference type="Gene3D" id="3.40.50.1110">
    <property type="entry name" value="SGNH hydrolase"/>
    <property type="match status" value="1"/>
</dbReference>
<feature type="region of interest" description="Disordered" evidence="1">
    <location>
        <begin position="62"/>
        <end position="107"/>
    </location>
</feature>
<organism evidence="2">
    <name type="scientific">Rhipicephalus microplus</name>
    <name type="common">Cattle tick</name>
    <name type="synonym">Boophilus microplus</name>
    <dbReference type="NCBI Taxonomy" id="6941"/>
    <lineage>
        <taxon>Eukaryota</taxon>
        <taxon>Metazoa</taxon>
        <taxon>Ecdysozoa</taxon>
        <taxon>Arthropoda</taxon>
        <taxon>Chelicerata</taxon>
        <taxon>Arachnida</taxon>
        <taxon>Acari</taxon>
        <taxon>Parasitiformes</taxon>
        <taxon>Ixodida</taxon>
        <taxon>Ixodoidea</taxon>
        <taxon>Ixodidae</taxon>
        <taxon>Rhipicephalinae</taxon>
        <taxon>Rhipicephalus</taxon>
        <taxon>Boophilus</taxon>
    </lineage>
</organism>
<sequence length="239" mass="26889">MVKKTVKCSGCGVGSKVDPSVEAEGEEVDAKCRQCEVKEKMEKMMVTQNDVPMRITELESALATEQEKTRATGEKLKSAKEAPAKVNRGAAYGDNSREPATRTAEKTRQFGKNRFSWFICRKAQLQRNSGGLNDVLNEDAARLATTLAKGVDDMRPTSPQVQVAICTIPEVPVRERNLQRTVVNANKEIWRMSREKGFEVVEINRQVHRWGAFQRDRIHFDGRLGHEVGWRLAGRTVAF</sequence>
<accession>G0WS02</accession>
<evidence type="ECO:0000313" key="2">
    <source>
        <dbReference type="EMBL" id="ADK62394.1"/>
    </source>
</evidence>
<evidence type="ECO:0000256" key="1">
    <source>
        <dbReference type="SAM" id="MobiDB-lite"/>
    </source>
</evidence>
<dbReference type="EMBL" id="HM748961">
    <property type="protein sequence ID" value="ADK62394.1"/>
    <property type="molecule type" value="Genomic_DNA"/>
</dbReference>
<feature type="compositionally biased region" description="Basic and acidic residues" evidence="1">
    <location>
        <begin position="95"/>
        <end position="107"/>
    </location>
</feature>
<protein>
    <submittedName>
        <fullName evidence="2">Uncharacterized protein</fullName>
    </submittedName>
</protein>
<reference evidence="2" key="1">
    <citation type="journal article" date="2012" name="Int. J. Parasitol.">
        <title>CattleTickBase: An integrated Internet-based bioinformatics resource for Rhipicephalus (Boophilus) microplus.</title>
        <authorList>
            <person name="Bellgard M.I."/>
            <person name="Moolhuijzen P.M."/>
            <person name="Guerrero F.D."/>
            <person name="Schibeci D."/>
            <person name="Rodriguez-Valle M."/>
            <person name="Peterson D.G."/>
            <person name="Dowd S.E."/>
            <person name="Barrero R."/>
            <person name="Hunter A."/>
            <person name="Miller R.J."/>
            <person name="Lew-Tabor A.E."/>
        </authorList>
    </citation>
    <scope>NUCLEOTIDE SEQUENCE</scope>
</reference>
<dbReference type="SUPFAM" id="SSF52266">
    <property type="entry name" value="SGNH hydrolase"/>
    <property type="match status" value="1"/>
</dbReference>
<dbReference type="AlphaFoldDB" id="G0WS02"/>
<dbReference type="InterPro" id="IPR036514">
    <property type="entry name" value="SGNH_hydro_sf"/>
</dbReference>
<feature type="compositionally biased region" description="Basic and acidic residues" evidence="1">
    <location>
        <begin position="65"/>
        <end position="83"/>
    </location>
</feature>
<name>G0WS02_RHIMP</name>
<gene>
    <name evidence="2" type="ORF">E3G_000004</name>
</gene>